<reference evidence="13 14" key="1">
    <citation type="journal article" date="2014" name="BMC Genomics">
        <title>Adaptive genomic structural variation in the grape powdery mildew pathogen, Erysiphe necator.</title>
        <authorList>
            <person name="Jones L."/>
            <person name="Riaz S."/>
            <person name="Morales-Cruz A."/>
            <person name="Amrine K.C."/>
            <person name="McGuire B."/>
            <person name="Gubler W.D."/>
            <person name="Walker M.A."/>
            <person name="Cantu D."/>
        </authorList>
    </citation>
    <scope>NUCLEOTIDE SEQUENCE [LARGE SCALE GENOMIC DNA]</scope>
    <source>
        <strain evidence="14">c</strain>
    </source>
</reference>
<dbReference type="GO" id="GO:0000177">
    <property type="term" value="C:cytoplasmic exosome (RNase complex)"/>
    <property type="evidence" value="ECO:0007669"/>
    <property type="project" value="EnsemblFungi"/>
</dbReference>
<dbReference type="Pfam" id="PF01138">
    <property type="entry name" value="RNase_PH"/>
    <property type="match status" value="1"/>
</dbReference>
<comment type="similarity">
    <text evidence="3">Belongs to the RNase PH family.</text>
</comment>
<keyword evidence="13" id="KW-0540">Nuclease</keyword>
<gene>
    <name evidence="13" type="ORF">EV44_g1259</name>
</gene>
<evidence type="ECO:0000256" key="5">
    <source>
        <dbReference type="ARBA" id="ARBA00022490"/>
    </source>
</evidence>
<keyword evidence="6" id="KW-0698">rRNA processing</keyword>
<dbReference type="GO" id="GO:0000467">
    <property type="term" value="P:exonucleolytic trimming to generate mature 3'-end of 5.8S rRNA from tricistronic rRNA transcript (SSU-rRNA, 5.8S rRNA, LSU-rRNA)"/>
    <property type="evidence" value="ECO:0007669"/>
    <property type="project" value="EnsemblFungi"/>
</dbReference>
<dbReference type="InterPro" id="IPR050590">
    <property type="entry name" value="Exosome_comp_Rrp42_subfam"/>
</dbReference>
<evidence type="ECO:0000256" key="1">
    <source>
        <dbReference type="ARBA" id="ARBA00004496"/>
    </source>
</evidence>
<dbReference type="SUPFAM" id="SSF55666">
    <property type="entry name" value="Ribonuclease PH domain 2-like"/>
    <property type="match status" value="1"/>
</dbReference>
<evidence type="ECO:0000256" key="7">
    <source>
        <dbReference type="ARBA" id="ARBA00022835"/>
    </source>
</evidence>
<protein>
    <recommendedName>
        <fullName evidence="4">Exosome complex component RRP45</fullName>
    </recommendedName>
    <alternativeName>
        <fullName evidence="10">Ribosomal RNA-processing protein 45</fullName>
    </alternativeName>
</protein>
<keyword evidence="14" id="KW-1185">Reference proteome</keyword>
<dbReference type="InterPro" id="IPR033100">
    <property type="entry name" value="Rrp45"/>
</dbReference>
<dbReference type="FunFam" id="3.30.230.70:FF:000005">
    <property type="entry name" value="Exosome complex component RRP45"/>
    <property type="match status" value="1"/>
</dbReference>
<dbReference type="InterPro" id="IPR027408">
    <property type="entry name" value="PNPase/RNase_PH_dom_sf"/>
</dbReference>
<evidence type="ECO:0000256" key="8">
    <source>
        <dbReference type="ARBA" id="ARBA00022884"/>
    </source>
</evidence>
<dbReference type="GO" id="GO:0034473">
    <property type="term" value="P:U1 snRNA 3'-end processing"/>
    <property type="evidence" value="ECO:0007669"/>
    <property type="project" value="EnsemblFungi"/>
</dbReference>
<keyword evidence="8" id="KW-0694">RNA-binding</keyword>
<dbReference type="GO" id="GO:0005730">
    <property type="term" value="C:nucleolus"/>
    <property type="evidence" value="ECO:0007669"/>
    <property type="project" value="UniProtKB-SubCell"/>
</dbReference>
<evidence type="ECO:0000313" key="14">
    <source>
        <dbReference type="Proteomes" id="UP000030854"/>
    </source>
</evidence>
<dbReference type="GO" id="GO:0004527">
    <property type="term" value="F:exonuclease activity"/>
    <property type="evidence" value="ECO:0007669"/>
    <property type="project" value="UniProtKB-KW"/>
</dbReference>
<dbReference type="Gene3D" id="3.30.230.70">
    <property type="entry name" value="GHMP Kinase, N-terminal domain"/>
    <property type="match status" value="1"/>
</dbReference>
<evidence type="ECO:0000256" key="3">
    <source>
        <dbReference type="ARBA" id="ARBA00006678"/>
    </source>
</evidence>
<comment type="subcellular location">
    <subcellularLocation>
        <location evidence="1">Cytoplasm</location>
    </subcellularLocation>
    <subcellularLocation>
        <location evidence="2">Nucleus</location>
        <location evidence="2">Nucleolus</location>
    </subcellularLocation>
</comment>
<proteinExistence type="inferred from homology"/>
<dbReference type="GO" id="GO:0071028">
    <property type="term" value="P:nuclear mRNA surveillance"/>
    <property type="evidence" value="ECO:0007669"/>
    <property type="project" value="TreeGrafter"/>
</dbReference>
<sequence>MPREAEPSLNERQFFAKALQEEIRLDGRKKFEFRHLEIDFGGSYGVVDLRLGGTRILTEISAELTQPHSDRPFEGMFSVVTELSPMAFPHLEPGRSSQNEMLISRLLEKTIRRSGALSPESLCLIAGQTCWSIRADIHVLSADGNIIDAASLAIVAALVHFKKPDTSTTGGVLTVYTSAEREPVPLSLLHWPLCVTFSFYQSNIEGSEKAEVMLVDTTEMEEHMRSGYMTVGLNRHGEICQVAKFGGIPVNVELILKCFSLASEKVLEFSKFITTRLQEDAMKKDKGGLIAELLSSENDRVS</sequence>
<dbReference type="GO" id="GO:0034476">
    <property type="term" value="P:U5 snRNA 3'-end processing"/>
    <property type="evidence" value="ECO:0007669"/>
    <property type="project" value="EnsemblFungi"/>
</dbReference>
<dbReference type="GO" id="GO:0035925">
    <property type="term" value="F:mRNA 3'-UTR AU-rich region binding"/>
    <property type="evidence" value="ECO:0007669"/>
    <property type="project" value="TreeGrafter"/>
</dbReference>
<feature type="domain" description="Exoribonuclease phosphorolytic" evidence="11">
    <location>
        <begin position="32"/>
        <end position="164"/>
    </location>
</feature>
<dbReference type="SUPFAM" id="SSF54211">
    <property type="entry name" value="Ribosomal protein S5 domain 2-like"/>
    <property type="match status" value="1"/>
</dbReference>
<dbReference type="GO" id="GO:0071038">
    <property type="term" value="P:TRAMP-dependent tRNA surveillance pathway"/>
    <property type="evidence" value="ECO:0007669"/>
    <property type="project" value="EnsemblFungi"/>
</dbReference>
<comment type="caution">
    <text evidence="13">The sequence shown here is derived from an EMBL/GenBank/DDBJ whole genome shotgun (WGS) entry which is preliminary data.</text>
</comment>
<organism evidence="13 14">
    <name type="scientific">Uncinula necator</name>
    <name type="common">Grape powdery mildew</name>
    <dbReference type="NCBI Taxonomy" id="52586"/>
    <lineage>
        <taxon>Eukaryota</taxon>
        <taxon>Fungi</taxon>
        <taxon>Dikarya</taxon>
        <taxon>Ascomycota</taxon>
        <taxon>Pezizomycotina</taxon>
        <taxon>Leotiomycetes</taxon>
        <taxon>Erysiphales</taxon>
        <taxon>Erysiphaceae</taxon>
        <taxon>Erysiphe</taxon>
    </lineage>
</organism>
<evidence type="ECO:0000313" key="13">
    <source>
        <dbReference type="EMBL" id="KHJ30996.1"/>
    </source>
</evidence>
<dbReference type="HOGENOM" id="CLU_038194_0_0_1"/>
<dbReference type="OMA" id="GPQFENG"/>
<evidence type="ECO:0000256" key="4">
    <source>
        <dbReference type="ARBA" id="ARBA00019572"/>
    </source>
</evidence>
<dbReference type="STRING" id="52586.A0A0B1P233"/>
<dbReference type="Proteomes" id="UP000030854">
    <property type="component" value="Unassembled WGS sequence"/>
</dbReference>
<evidence type="ECO:0000259" key="12">
    <source>
        <dbReference type="Pfam" id="PF03725"/>
    </source>
</evidence>
<dbReference type="CDD" id="cd11368">
    <property type="entry name" value="RNase_PH_RRP45"/>
    <property type="match status" value="1"/>
</dbReference>
<evidence type="ECO:0000256" key="6">
    <source>
        <dbReference type="ARBA" id="ARBA00022552"/>
    </source>
</evidence>
<feature type="domain" description="Exoribonuclease phosphorolytic" evidence="12">
    <location>
        <begin position="192"/>
        <end position="264"/>
    </location>
</feature>
<evidence type="ECO:0000256" key="2">
    <source>
        <dbReference type="ARBA" id="ARBA00004604"/>
    </source>
</evidence>
<dbReference type="InterPro" id="IPR036345">
    <property type="entry name" value="ExoRNase_PH_dom2_sf"/>
</dbReference>
<dbReference type="PANTHER" id="PTHR11097:SF14">
    <property type="entry name" value="EXOSOME COMPLEX COMPONENT RRP45"/>
    <property type="match status" value="1"/>
</dbReference>
<dbReference type="GO" id="GO:0000176">
    <property type="term" value="C:nuclear exosome (RNase complex)"/>
    <property type="evidence" value="ECO:0007669"/>
    <property type="project" value="EnsemblFungi"/>
</dbReference>
<dbReference type="GO" id="GO:0034475">
    <property type="term" value="P:U4 snRNA 3'-end processing"/>
    <property type="evidence" value="ECO:0007669"/>
    <property type="project" value="EnsemblFungi"/>
</dbReference>
<accession>A0A0B1P233</accession>
<keyword evidence="9" id="KW-0539">Nucleus</keyword>
<keyword evidence="13" id="KW-0269">Exonuclease</keyword>
<dbReference type="Pfam" id="PF03725">
    <property type="entry name" value="RNase_PH_C"/>
    <property type="match status" value="1"/>
</dbReference>
<dbReference type="GO" id="GO:0016075">
    <property type="term" value="P:rRNA catabolic process"/>
    <property type="evidence" value="ECO:0007669"/>
    <property type="project" value="TreeGrafter"/>
</dbReference>
<evidence type="ECO:0000259" key="11">
    <source>
        <dbReference type="Pfam" id="PF01138"/>
    </source>
</evidence>
<evidence type="ECO:0000256" key="9">
    <source>
        <dbReference type="ARBA" id="ARBA00023242"/>
    </source>
</evidence>
<dbReference type="InterPro" id="IPR015847">
    <property type="entry name" value="ExoRNase_PH_dom2"/>
</dbReference>
<dbReference type="AlphaFoldDB" id="A0A0B1P233"/>
<keyword evidence="7" id="KW-0271">Exosome</keyword>
<dbReference type="InterPro" id="IPR020568">
    <property type="entry name" value="Ribosomal_Su5_D2-typ_SF"/>
</dbReference>
<name>A0A0B1P233_UNCNE</name>
<dbReference type="EMBL" id="JNVN01003364">
    <property type="protein sequence ID" value="KHJ30996.1"/>
    <property type="molecule type" value="Genomic_DNA"/>
</dbReference>
<keyword evidence="5" id="KW-0963">Cytoplasm</keyword>
<evidence type="ECO:0000256" key="10">
    <source>
        <dbReference type="ARBA" id="ARBA00077933"/>
    </source>
</evidence>
<dbReference type="PANTHER" id="PTHR11097">
    <property type="entry name" value="EXOSOME COMPLEX EXONUCLEASE RIBOSOMAL RNA PROCESSING PROTEIN"/>
    <property type="match status" value="1"/>
</dbReference>
<dbReference type="InterPro" id="IPR001247">
    <property type="entry name" value="ExoRNase_PH_dom1"/>
</dbReference>
<keyword evidence="13" id="KW-0378">Hydrolase</keyword>
<dbReference type="GO" id="GO:0071035">
    <property type="term" value="P:nuclear polyadenylation-dependent rRNA catabolic process"/>
    <property type="evidence" value="ECO:0007669"/>
    <property type="project" value="EnsemblFungi"/>
</dbReference>